<comment type="caution">
    <text evidence="1">The sequence shown here is derived from an EMBL/GenBank/DDBJ whole genome shotgun (WGS) entry which is preliminary data.</text>
</comment>
<evidence type="ECO:0000313" key="1">
    <source>
        <dbReference type="EMBL" id="MBA2173372.1"/>
    </source>
</evidence>
<sequence>MIHAFVELIRARKWLGWIEGILKYRYYYTDQQEINRILEIGREFEDECPRGIALPPVLDRLRATVENEVEERDNLAFDELVVTCLQSLHEPLIEYTGYLIDEYKQEESYQLLLDSWRCRVQYRDTGVRRLHLLDDGELHYYHDEGNPISPSETELYLKQYPDESVNDLPKSWSVTAALVHAPDELVIYSDKKTDSTLELLMNIFEEKAAWRALAEFPFEMS</sequence>
<dbReference type="InterPro" id="IPR014199">
    <property type="entry name" value="Spore_YtxC"/>
</dbReference>
<organism evidence="1 2">
    <name type="scientific">Halobacillus locisalis</name>
    <dbReference type="NCBI Taxonomy" id="220753"/>
    <lineage>
        <taxon>Bacteria</taxon>
        <taxon>Bacillati</taxon>
        <taxon>Bacillota</taxon>
        <taxon>Bacilli</taxon>
        <taxon>Bacillales</taxon>
        <taxon>Bacillaceae</taxon>
        <taxon>Halobacillus</taxon>
    </lineage>
</organism>
<gene>
    <name evidence="1" type="ORF">H0266_00505</name>
</gene>
<dbReference type="AlphaFoldDB" id="A0A838CM53"/>
<evidence type="ECO:0000313" key="2">
    <source>
        <dbReference type="Proteomes" id="UP000571017"/>
    </source>
</evidence>
<dbReference type="Proteomes" id="UP000571017">
    <property type="component" value="Unassembled WGS sequence"/>
</dbReference>
<protein>
    <submittedName>
        <fullName evidence="1">Uncharacterized protein</fullName>
    </submittedName>
</protein>
<keyword evidence="2" id="KW-1185">Reference proteome</keyword>
<accession>A0A838CM53</accession>
<dbReference type="Pfam" id="PF08812">
    <property type="entry name" value="YtxC"/>
    <property type="match status" value="1"/>
</dbReference>
<dbReference type="EMBL" id="JACEFG010000001">
    <property type="protein sequence ID" value="MBA2173372.1"/>
    <property type="molecule type" value="Genomic_DNA"/>
</dbReference>
<name>A0A838CM53_9BACI</name>
<proteinExistence type="predicted"/>
<reference evidence="1 2" key="1">
    <citation type="journal article" date="2004" name="Extremophiles">
        <title>Halobacillus locisalis sp. nov., a halophilic bacterium isolated from a marine solar saltern of the Yellow Sea in Korea.</title>
        <authorList>
            <person name="Yoon J.H."/>
            <person name="Kang K.H."/>
            <person name="Oh T.K."/>
            <person name="Park Y.H."/>
        </authorList>
    </citation>
    <scope>NUCLEOTIDE SEQUENCE [LARGE SCALE GENOMIC DNA]</scope>
    <source>
        <strain evidence="1 2">KCTC 3788</strain>
    </source>
</reference>